<sequence length="176" mass="19052">MTAPDPSGPAAPGSPGATAPGPSGATTPLLRRAETADAAALAEVWLRSYAAALPGVRRAHTDDEVRAWFRHVVVPGLETWLAETDDGQVAGLLVLDGAELEQLYLAPEHRGRGLGDRFVELAKSRHPGGLSLWTFQVNTPAQRFYARHGFVELERTDGSHNEEREPDIRMSWRPAG</sequence>
<keyword evidence="6" id="KW-1185">Reference proteome</keyword>
<dbReference type="PANTHER" id="PTHR43877">
    <property type="entry name" value="AMINOALKYLPHOSPHONATE N-ACETYLTRANSFERASE-RELATED-RELATED"/>
    <property type="match status" value="1"/>
</dbReference>
<feature type="domain" description="N-acetyltransferase" evidence="4">
    <location>
        <begin position="28"/>
        <end position="175"/>
    </location>
</feature>
<dbReference type="PROSITE" id="PS51186">
    <property type="entry name" value="GNAT"/>
    <property type="match status" value="1"/>
</dbReference>
<dbReference type="InterPro" id="IPR016181">
    <property type="entry name" value="Acyl_CoA_acyltransferase"/>
</dbReference>
<feature type="region of interest" description="Disordered" evidence="3">
    <location>
        <begin position="156"/>
        <end position="176"/>
    </location>
</feature>
<proteinExistence type="predicted"/>
<dbReference type="OrthoDB" id="9805924at2"/>
<dbReference type="GO" id="GO:0016747">
    <property type="term" value="F:acyltransferase activity, transferring groups other than amino-acyl groups"/>
    <property type="evidence" value="ECO:0007669"/>
    <property type="project" value="InterPro"/>
</dbReference>
<feature type="region of interest" description="Disordered" evidence="3">
    <location>
        <begin position="1"/>
        <end position="28"/>
    </location>
</feature>
<dbReference type="SUPFAM" id="SSF55729">
    <property type="entry name" value="Acyl-CoA N-acyltransferases (Nat)"/>
    <property type="match status" value="1"/>
</dbReference>
<evidence type="ECO:0000313" key="6">
    <source>
        <dbReference type="Proteomes" id="UP000199155"/>
    </source>
</evidence>
<evidence type="ECO:0000313" key="5">
    <source>
        <dbReference type="EMBL" id="SDK10759.1"/>
    </source>
</evidence>
<evidence type="ECO:0000256" key="2">
    <source>
        <dbReference type="ARBA" id="ARBA00023315"/>
    </source>
</evidence>
<gene>
    <name evidence="5" type="ORF">SAMN05421806_104474</name>
</gene>
<evidence type="ECO:0000259" key="4">
    <source>
        <dbReference type="PROSITE" id="PS51186"/>
    </source>
</evidence>
<dbReference type="CDD" id="cd04301">
    <property type="entry name" value="NAT_SF"/>
    <property type="match status" value="1"/>
</dbReference>
<organism evidence="5 6">
    <name type="scientific">Streptomyces indicus</name>
    <dbReference type="NCBI Taxonomy" id="417292"/>
    <lineage>
        <taxon>Bacteria</taxon>
        <taxon>Bacillati</taxon>
        <taxon>Actinomycetota</taxon>
        <taxon>Actinomycetes</taxon>
        <taxon>Kitasatosporales</taxon>
        <taxon>Streptomycetaceae</taxon>
        <taxon>Streptomyces</taxon>
    </lineage>
</organism>
<dbReference type="EMBL" id="FNFF01000004">
    <property type="protein sequence ID" value="SDK10759.1"/>
    <property type="molecule type" value="Genomic_DNA"/>
</dbReference>
<dbReference type="InterPro" id="IPR000182">
    <property type="entry name" value="GNAT_dom"/>
</dbReference>
<name>A0A1G8Z6Q5_9ACTN</name>
<dbReference type="AlphaFoldDB" id="A0A1G8Z6Q5"/>
<reference evidence="5 6" key="1">
    <citation type="submission" date="2016-10" db="EMBL/GenBank/DDBJ databases">
        <authorList>
            <person name="de Groot N.N."/>
        </authorList>
    </citation>
    <scope>NUCLEOTIDE SEQUENCE [LARGE SCALE GENOMIC DNA]</scope>
    <source>
        <strain evidence="5 6">CGMCC 4.5727</strain>
    </source>
</reference>
<keyword evidence="1" id="KW-0808">Transferase</keyword>
<protein>
    <submittedName>
        <fullName evidence="5">N-acetylglutamate synthase, GNAT family</fullName>
    </submittedName>
</protein>
<dbReference type="InterPro" id="IPR050832">
    <property type="entry name" value="Bact_Acetyltransf"/>
</dbReference>
<evidence type="ECO:0000256" key="3">
    <source>
        <dbReference type="SAM" id="MobiDB-lite"/>
    </source>
</evidence>
<dbReference type="STRING" id="417292.SAMN05421806_104474"/>
<feature type="compositionally biased region" description="Basic and acidic residues" evidence="3">
    <location>
        <begin position="156"/>
        <end position="170"/>
    </location>
</feature>
<evidence type="ECO:0000256" key="1">
    <source>
        <dbReference type="ARBA" id="ARBA00022679"/>
    </source>
</evidence>
<accession>A0A1G8Z6Q5</accession>
<keyword evidence="2" id="KW-0012">Acyltransferase</keyword>
<dbReference type="Gene3D" id="3.40.630.30">
    <property type="match status" value="1"/>
</dbReference>
<dbReference type="Proteomes" id="UP000199155">
    <property type="component" value="Unassembled WGS sequence"/>
</dbReference>
<dbReference type="PANTHER" id="PTHR43877:SF2">
    <property type="entry name" value="AMINOALKYLPHOSPHONATE N-ACETYLTRANSFERASE-RELATED"/>
    <property type="match status" value="1"/>
</dbReference>
<dbReference type="Pfam" id="PF13508">
    <property type="entry name" value="Acetyltransf_7"/>
    <property type="match status" value="1"/>
</dbReference>